<gene>
    <name evidence="3" type="ORF">TARUN_4307</name>
</gene>
<protein>
    <submittedName>
        <fullName evidence="3">Cutinase transcription factor 1 beta</fullName>
    </submittedName>
</protein>
<evidence type="ECO:0000313" key="3">
    <source>
        <dbReference type="EMBL" id="RFU77908.1"/>
    </source>
</evidence>
<reference evidence="3 4" key="1">
    <citation type="journal article" date="2018" name="PLoS Pathog.">
        <title>Evolution of structural diversity of trichothecenes, a family of toxins produced by plant pathogenic and entomopathogenic fungi.</title>
        <authorList>
            <person name="Proctor R.H."/>
            <person name="McCormick S.P."/>
            <person name="Kim H.S."/>
            <person name="Cardoza R.E."/>
            <person name="Stanley A.M."/>
            <person name="Lindo L."/>
            <person name="Kelly A."/>
            <person name="Brown D.W."/>
            <person name="Lee T."/>
            <person name="Vaughan M.M."/>
            <person name="Alexander N.J."/>
            <person name="Busman M."/>
            <person name="Gutierrez S."/>
        </authorList>
    </citation>
    <scope>NUCLEOTIDE SEQUENCE [LARGE SCALE GENOMIC DNA]</scope>
    <source>
        <strain evidence="3 4">IBT 40837</strain>
    </source>
</reference>
<dbReference type="OrthoDB" id="4236860at2759"/>
<sequence length="487" mass="54348">MSEKFAVTWILRRGRVQTVGSTGRTARYGPGNPIIATPDSITLIEQARVVASVIANPSARTTWIYAGESGYGDILDILRPGSPACRHISINGSADTALNAEDLEYLNLKGCFNLPTKSDDLITAYFHFVHPIFPILDGPSFLQDYAKSGPEGMNLLLIWAMFSVSSSYVPMYSGKETKALFAMRGKVLFDLSGENDKIVLIQSALLLSFWFDDAEDIKQSWYWSGIAFSMAQTLGLHHLPAPDTPQISRVKYNNLKNLWHCCILRDSWLSHSMGRPLRLYEAARSTTLVHTNECRFRAMQLHANYMYSEAEAEGFEKMWQSSITAAHILRQCQSISSKPTESSTLALCLRDSLQAQQDTSSSFLLSLCSRHLQLCQHAALIAICQLIKDSEMIEAAVDGIVAVVKLYDDNTIPYVPPTAVPLIMPAMLISVSALRSTELHVRELAERRLSFCFHFLDEIEKTYPAASIVKRLFDALHNTIRAQQSNV</sequence>
<accession>A0A395NPI1</accession>
<dbReference type="InterPro" id="IPR052761">
    <property type="entry name" value="Fungal_Detox/Toxin_TFs"/>
</dbReference>
<dbReference type="GO" id="GO:0008270">
    <property type="term" value="F:zinc ion binding"/>
    <property type="evidence" value="ECO:0007669"/>
    <property type="project" value="InterPro"/>
</dbReference>
<dbReference type="PANTHER" id="PTHR47425:SF3">
    <property type="entry name" value="ZN(II)2CYS6 TRANSCRIPTION FACTOR (EUROFUNG)"/>
    <property type="match status" value="1"/>
</dbReference>
<dbReference type="Pfam" id="PF04082">
    <property type="entry name" value="Fungal_trans"/>
    <property type="match status" value="1"/>
</dbReference>
<evidence type="ECO:0000256" key="1">
    <source>
        <dbReference type="ARBA" id="ARBA00023242"/>
    </source>
</evidence>
<dbReference type="GO" id="GO:0003677">
    <property type="term" value="F:DNA binding"/>
    <property type="evidence" value="ECO:0007669"/>
    <property type="project" value="InterPro"/>
</dbReference>
<evidence type="ECO:0000313" key="4">
    <source>
        <dbReference type="Proteomes" id="UP000266272"/>
    </source>
</evidence>
<keyword evidence="4" id="KW-1185">Reference proteome</keyword>
<evidence type="ECO:0000259" key="2">
    <source>
        <dbReference type="SMART" id="SM00906"/>
    </source>
</evidence>
<dbReference type="GO" id="GO:0006351">
    <property type="term" value="P:DNA-templated transcription"/>
    <property type="evidence" value="ECO:0007669"/>
    <property type="project" value="InterPro"/>
</dbReference>
<dbReference type="Proteomes" id="UP000266272">
    <property type="component" value="Unassembled WGS sequence"/>
</dbReference>
<comment type="caution">
    <text evidence="3">The sequence shown here is derived from an EMBL/GenBank/DDBJ whole genome shotgun (WGS) entry which is preliminary data.</text>
</comment>
<dbReference type="SMART" id="SM00906">
    <property type="entry name" value="Fungal_trans"/>
    <property type="match status" value="1"/>
</dbReference>
<dbReference type="CDD" id="cd12148">
    <property type="entry name" value="fungal_TF_MHR"/>
    <property type="match status" value="1"/>
</dbReference>
<dbReference type="PANTHER" id="PTHR47425">
    <property type="entry name" value="FARB-RELATED"/>
    <property type="match status" value="1"/>
</dbReference>
<name>A0A395NPI1_TRIAR</name>
<dbReference type="AlphaFoldDB" id="A0A395NPI1"/>
<dbReference type="EMBL" id="PXOA01000245">
    <property type="protein sequence ID" value="RFU77908.1"/>
    <property type="molecule type" value="Genomic_DNA"/>
</dbReference>
<feature type="domain" description="Xylanolytic transcriptional activator regulatory" evidence="2">
    <location>
        <begin position="220"/>
        <end position="293"/>
    </location>
</feature>
<organism evidence="3 4">
    <name type="scientific">Trichoderma arundinaceum</name>
    <dbReference type="NCBI Taxonomy" id="490622"/>
    <lineage>
        <taxon>Eukaryota</taxon>
        <taxon>Fungi</taxon>
        <taxon>Dikarya</taxon>
        <taxon>Ascomycota</taxon>
        <taxon>Pezizomycotina</taxon>
        <taxon>Sordariomycetes</taxon>
        <taxon>Hypocreomycetidae</taxon>
        <taxon>Hypocreales</taxon>
        <taxon>Hypocreaceae</taxon>
        <taxon>Trichoderma</taxon>
    </lineage>
</organism>
<dbReference type="InterPro" id="IPR007219">
    <property type="entry name" value="XnlR_reg_dom"/>
</dbReference>
<proteinExistence type="predicted"/>
<keyword evidence="1" id="KW-0539">Nucleus</keyword>